<proteinExistence type="predicted"/>
<dbReference type="RefSeq" id="WP_113960643.1">
    <property type="nucleotide sequence ID" value="NZ_QNRR01000009.1"/>
</dbReference>
<sequence>MKLAPSLFSLVWLVVASASHAGTYPAPKAVEAAVAPAPDATSTVLGLGLNTNDNMTEGSAFLVQPLWDTLGRHGTMGGSLFFAEPYFTWGEEGQLSGSIGLGFRHLFSNEPIGGDNRVAGLLAEGLFVGANVFADYQHTRVDSDLWQLGIGVEAGVRYLELRANYYIPLTDDSVGSYDVTEFAPTSSGGRPAIRATTRTIDIIEEPMEGWDAELALLIPGLDKYFDVRLIGGYYSFETNATGSALLYSTDVEGWKAGVEVRPVPAVVLAGMWYQDENLVEDNWLVSVRLEVPLGKPASESFTPRRRHLQERLLEPVHRQNASINTGVSLEPSGVKNTTTLTSAQQAQRFLADLKGWGAVYTGASKGPSSSSSSNHTTGSTLKVSNSSGSGGSLVVFSNAEGISGSGSLSLNKGGGTPLASVLASTGNGSVTVNDTNGSSLDRAALASTLVLASSVNTFSYNHSNNNTPPPAALAGTLTLANGTSGLVLLPPPSNLTLNTGIIPTGGGTLQLTNGGNLGGFTITGGVIRNAAGTIIGTTTAGGYIINTNPPQP</sequence>
<organism evidence="4 5">
    <name type="scientific">Roseimicrobium gellanilyticum</name>
    <dbReference type="NCBI Taxonomy" id="748857"/>
    <lineage>
        <taxon>Bacteria</taxon>
        <taxon>Pseudomonadati</taxon>
        <taxon>Verrucomicrobiota</taxon>
        <taxon>Verrucomicrobiia</taxon>
        <taxon>Verrucomicrobiales</taxon>
        <taxon>Verrucomicrobiaceae</taxon>
        <taxon>Roseimicrobium</taxon>
    </lineage>
</organism>
<dbReference type="Proteomes" id="UP000253426">
    <property type="component" value="Unassembled WGS sequence"/>
</dbReference>
<name>A0A366HDF3_9BACT</name>
<evidence type="ECO:0000256" key="2">
    <source>
        <dbReference type="SAM" id="SignalP"/>
    </source>
</evidence>
<feature type="region of interest" description="Disordered" evidence="1">
    <location>
        <begin position="364"/>
        <end position="388"/>
    </location>
</feature>
<feature type="chain" id="PRO_5016943958" evidence="2">
    <location>
        <begin position="22"/>
        <end position="552"/>
    </location>
</feature>
<evidence type="ECO:0000313" key="4">
    <source>
        <dbReference type="EMBL" id="RBP39755.1"/>
    </source>
</evidence>
<protein>
    <submittedName>
        <fullName evidence="4">Inverse autotransporter-like protein with beta domain</fullName>
    </submittedName>
</protein>
<feature type="domain" description="Inverse autotransporter beta-domain" evidence="3">
    <location>
        <begin position="124"/>
        <end position="320"/>
    </location>
</feature>
<evidence type="ECO:0000256" key="1">
    <source>
        <dbReference type="SAM" id="MobiDB-lite"/>
    </source>
</evidence>
<accession>A0A366HDF3</accession>
<comment type="caution">
    <text evidence="4">The sequence shown here is derived from an EMBL/GenBank/DDBJ whole genome shotgun (WGS) entry which is preliminary data.</text>
</comment>
<feature type="signal peptide" evidence="2">
    <location>
        <begin position="1"/>
        <end position="21"/>
    </location>
</feature>
<evidence type="ECO:0000313" key="5">
    <source>
        <dbReference type="Proteomes" id="UP000253426"/>
    </source>
</evidence>
<dbReference type="OrthoDB" id="245699at2"/>
<gene>
    <name evidence="4" type="ORF">DES53_109182</name>
</gene>
<keyword evidence="5" id="KW-1185">Reference proteome</keyword>
<dbReference type="InterPro" id="IPR038177">
    <property type="entry name" value="IAT_beta_sf"/>
</dbReference>
<evidence type="ECO:0000259" key="3">
    <source>
        <dbReference type="Pfam" id="PF11924"/>
    </source>
</evidence>
<dbReference type="Pfam" id="PF11924">
    <property type="entry name" value="IAT_beta"/>
    <property type="match status" value="1"/>
</dbReference>
<keyword evidence="2" id="KW-0732">Signal</keyword>
<dbReference type="Gene3D" id="2.40.160.160">
    <property type="entry name" value="Inverse autotransporter, beta-domain"/>
    <property type="match status" value="1"/>
</dbReference>
<dbReference type="AlphaFoldDB" id="A0A366HDF3"/>
<dbReference type="InterPro" id="IPR024519">
    <property type="entry name" value="IAT_beta"/>
</dbReference>
<dbReference type="EMBL" id="QNRR01000009">
    <property type="protein sequence ID" value="RBP39755.1"/>
    <property type="molecule type" value="Genomic_DNA"/>
</dbReference>
<reference evidence="4 5" key="1">
    <citation type="submission" date="2018-06" db="EMBL/GenBank/DDBJ databases">
        <title>Genomic Encyclopedia of Type Strains, Phase IV (KMG-IV): sequencing the most valuable type-strain genomes for metagenomic binning, comparative biology and taxonomic classification.</title>
        <authorList>
            <person name="Goeker M."/>
        </authorList>
    </citation>
    <scope>NUCLEOTIDE SEQUENCE [LARGE SCALE GENOMIC DNA]</scope>
    <source>
        <strain evidence="4 5">DSM 25532</strain>
    </source>
</reference>